<dbReference type="GO" id="GO:0005737">
    <property type="term" value="C:cytoplasm"/>
    <property type="evidence" value="ECO:0007669"/>
    <property type="project" value="UniProtKB-SubCell"/>
</dbReference>
<comment type="cofactor">
    <cofactor evidence="8 11">
        <name>Mg(2+)</name>
        <dbReference type="ChEBI" id="CHEBI:18420"/>
    </cofactor>
    <text evidence="8 11">Binds 1 Mg(2+) ion per subunit.</text>
</comment>
<evidence type="ECO:0000256" key="10">
    <source>
        <dbReference type="PIRSR" id="PIRSR000388-2"/>
    </source>
</evidence>
<dbReference type="InterPro" id="IPR040442">
    <property type="entry name" value="Pyrv_kinase-like_dom_sf"/>
</dbReference>
<feature type="binding site" evidence="8 11">
    <location>
        <position position="92"/>
    </location>
    <ligand>
        <name>Mg(2+)</name>
        <dbReference type="ChEBI" id="CHEBI:18420"/>
    </ligand>
</feature>
<feature type="binding site" evidence="8 10">
    <location>
        <position position="122"/>
    </location>
    <ligand>
        <name>3-methyl-2-oxobutanoate</name>
        <dbReference type="ChEBI" id="CHEBI:11851"/>
    </ligand>
</feature>
<keyword evidence="6 8" id="KW-0479">Metal-binding</keyword>
<dbReference type="PANTHER" id="PTHR20881">
    <property type="entry name" value="3-METHYL-2-OXOBUTANOATE HYDROXYMETHYLTRANSFERASE"/>
    <property type="match status" value="1"/>
</dbReference>
<name>A0A1G6MWL9_9BACT</name>
<feature type="binding site" evidence="8 11">
    <location>
        <position position="53"/>
    </location>
    <ligand>
        <name>Mg(2+)</name>
        <dbReference type="ChEBI" id="CHEBI:18420"/>
    </ligand>
</feature>
<dbReference type="EC" id="2.1.2.11" evidence="8"/>
<dbReference type="NCBIfam" id="TIGR00222">
    <property type="entry name" value="panB"/>
    <property type="match status" value="1"/>
</dbReference>
<dbReference type="InterPro" id="IPR003700">
    <property type="entry name" value="Pantoate_hydroxy_MeTrfase"/>
</dbReference>
<dbReference type="SUPFAM" id="SSF51621">
    <property type="entry name" value="Phosphoenolpyruvate/pyruvate domain"/>
    <property type="match status" value="1"/>
</dbReference>
<dbReference type="GO" id="GO:0015940">
    <property type="term" value="P:pantothenate biosynthetic process"/>
    <property type="evidence" value="ECO:0007669"/>
    <property type="project" value="UniProtKB-UniRule"/>
</dbReference>
<dbReference type="Proteomes" id="UP000199060">
    <property type="component" value="Unassembled WGS sequence"/>
</dbReference>
<dbReference type="OrthoDB" id="9781789at2"/>
<evidence type="ECO:0000256" key="2">
    <source>
        <dbReference type="ARBA" id="ARBA00011424"/>
    </source>
</evidence>
<dbReference type="PIRSF" id="PIRSF000388">
    <property type="entry name" value="Pantoate_hydroxy_MeTrfase"/>
    <property type="match status" value="1"/>
</dbReference>
<dbReference type="PANTHER" id="PTHR20881:SF0">
    <property type="entry name" value="3-METHYL-2-OXOBUTANOATE HYDROXYMETHYLTRANSFERASE"/>
    <property type="match status" value="1"/>
</dbReference>
<proteinExistence type="inferred from homology"/>
<dbReference type="NCBIfam" id="NF001452">
    <property type="entry name" value="PRK00311.1"/>
    <property type="match status" value="1"/>
</dbReference>
<dbReference type="AlphaFoldDB" id="A0A1G6MWL9"/>
<keyword evidence="3 8" id="KW-0963">Cytoplasm</keyword>
<evidence type="ECO:0000256" key="9">
    <source>
        <dbReference type="PIRSR" id="PIRSR000388-1"/>
    </source>
</evidence>
<dbReference type="Gene3D" id="3.20.20.60">
    <property type="entry name" value="Phosphoenolpyruvate-binding domains"/>
    <property type="match status" value="1"/>
</dbReference>
<sequence>MSVHSSASIKRITTHILQEMKDRGEKISMLTAYDYSMAKIVDAAGIDIILVGDSASNVMAGHETTLPITLDQMIYHASSVVRAVKRSFIVVDIPFGNYQGNSSEALRSAIRIMKESGAHAVKVEGGSEIKESVSRILTAGVPVMGHLGLTPQSIYKFGTYTVRAKEEAEAQKLLEDAKMLEACGCFAIVLEKIPASLAKKVAEAVAIPVIGIGAGADVDGQVLVMHDMLGITQEFKPRFLRQYADLQQIMTDAFKGFIKDVKSKDFPNESESY</sequence>
<dbReference type="RefSeq" id="WP_087937728.1">
    <property type="nucleotide sequence ID" value="NZ_FNAC01000002.1"/>
</dbReference>
<evidence type="ECO:0000256" key="11">
    <source>
        <dbReference type="PIRSR" id="PIRSR000388-3"/>
    </source>
</evidence>
<evidence type="ECO:0000256" key="6">
    <source>
        <dbReference type="ARBA" id="ARBA00022723"/>
    </source>
</evidence>
<feature type="active site" description="Proton acceptor" evidence="8 9">
    <location>
        <position position="191"/>
    </location>
</feature>
<dbReference type="Pfam" id="PF02548">
    <property type="entry name" value="Pantoate_transf"/>
    <property type="match status" value="1"/>
</dbReference>
<comment type="function">
    <text evidence="8">Catalyzes the reversible reaction in which hydroxymethyl group from 5,10-methylenetetrahydrofolate is transferred onto alpha-ketoisovalerate to form ketopantoate.</text>
</comment>
<comment type="similarity">
    <text evidence="1 8">Belongs to the PanB family.</text>
</comment>
<dbReference type="InterPro" id="IPR015813">
    <property type="entry name" value="Pyrv/PenolPyrv_kinase-like_dom"/>
</dbReference>
<evidence type="ECO:0000256" key="4">
    <source>
        <dbReference type="ARBA" id="ARBA00022655"/>
    </source>
</evidence>
<keyword evidence="12" id="KW-0489">Methyltransferase</keyword>
<dbReference type="GO" id="GO:0008168">
    <property type="term" value="F:methyltransferase activity"/>
    <property type="evidence" value="ECO:0007669"/>
    <property type="project" value="UniProtKB-KW"/>
</dbReference>
<dbReference type="UniPathway" id="UPA00028">
    <property type="reaction ID" value="UER00003"/>
</dbReference>
<evidence type="ECO:0000256" key="8">
    <source>
        <dbReference type="HAMAP-Rule" id="MF_00156"/>
    </source>
</evidence>
<keyword evidence="13" id="KW-1185">Reference proteome</keyword>
<evidence type="ECO:0000256" key="3">
    <source>
        <dbReference type="ARBA" id="ARBA00022490"/>
    </source>
</evidence>
<protein>
    <recommendedName>
        <fullName evidence="8">3-methyl-2-oxobutanoate hydroxymethyltransferase</fullName>
        <ecNumber evidence="8">2.1.2.11</ecNumber>
    </recommendedName>
    <alternativeName>
        <fullName evidence="8">Ketopantoate hydroxymethyltransferase</fullName>
        <shortName evidence="8">KPHMT</shortName>
    </alternativeName>
</protein>
<dbReference type="HAMAP" id="MF_00156">
    <property type="entry name" value="PanB"/>
    <property type="match status" value="1"/>
</dbReference>
<dbReference type="GO" id="GO:0032259">
    <property type="term" value="P:methylation"/>
    <property type="evidence" value="ECO:0007669"/>
    <property type="project" value="UniProtKB-KW"/>
</dbReference>
<gene>
    <name evidence="8" type="primary">panB</name>
    <name evidence="12" type="ORF">SAMN04488104_1002107</name>
</gene>
<feature type="binding site" evidence="8 11">
    <location>
        <position position="124"/>
    </location>
    <ligand>
        <name>Mg(2+)</name>
        <dbReference type="ChEBI" id="CHEBI:18420"/>
    </ligand>
</feature>
<evidence type="ECO:0000313" key="13">
    <source>
        <dbReference type="Proteomes" id="UP000199060"/>
    </source>
</evidence>
<dbReference type="EMBL" id="FNAC01000002">
    <property type="protein sequence ID" value="SDC59933.1"/>
    <property type="molecule type" value="Genomic_DNA"/>
</dbReference>
<comment type="subunit">
    <text evidence="2 8">Homodecamer; pentamer of dimers.</text>
</comment>
<keyword evidence="4 8" id="KW-0566">Pantothenate biosynthesis</keyword>
<evidence type="ECO:0000313" key="12">
    <source>
        <dbReference type="EMBL" id="SDC59933.1"/>
    </source>
</evidence>
<dbReference type="CDD" id="cd06557">
    <property type="entry name" value="KPHMT-like"/>
    <property type="match status" value="1"/>
</dbReference>
<evidence type="ECO:0000256" key="1">
    <source>
        <dbReference type="ARBA" id="ARBA00008676"/>
    </source>
</evidence>
<keyword evidence="5 8" id="KW-0808">Transferase</keyword>
<accession>A0A1G6MWL9</accession>
<feature type="binding site" evidence="8 10">
    <location>
        <begin position="53"/>
        <end position="54"/>
    </location>
    <ligand>
        <name>3-methyl-2-oxobutanoate</name>
        <dbReference type="ChEBI" id="CHEBI:11851"/>
    </ligand>
</feature>
<reference evidence="13" key="1">
    <citation type="submission" date="2016-10" db="EMBL/GenBank/DDBJ databases">
        <authorList>
            <person name="Varghese N."/>
            <person name="Submissions S."/>
        </authorList>
    </citation>
    <scope>NUCLEOTIDE SEQUENCE [LARGE SCALE GENOMIC DNA]</scope>
    <source>
        <strain evidence="13">DSM 23095</strain>
    </source>
</reference>
<dbReference type="FunFam" id="3.20.20.60:FF:000017">
    <property type="entry name" value="3-methyl-2-oxobutanoate hydroxymethyltransferase"/>
    <property type="match status" value="1"/>
</dbReference>
<organism evidence="12 13">
    <name type="scientific">Algoriphagus faecimaris</name>
    <dbReference type="NCBI Taxonomy" id="686796"/>
    <lineage>
        <taxon>Bacteria</taxon>
        <taxon>Pseudomonadati</taxon>
        <taxon>Bacteroidota</taxon>
        <taxon>Cytophagia</taxon>
        <taxon>Cytophagales</taxon>
        <taxon>Cyclobacteriaceae</taxon>
        <taxon>Algoriphagus</taxon>
    </lineage>
</organism>
<dbReference type="GO" id="GO:0003864">
    <property type="term" value="F:3-methyl-2-oxobutanoate hydroxymethyltransferase activity"/>
    <property type="evidence" value="ECO:0007669"/>
    <property type="project" value="UniProtKB-UniRule"/>
</dbReference>
<keyword evidence="7 8" id="KW-0460">Magnesium</keyword>
<dbReference type="STRING" id="686796.SAMN04488104_1002107"/>
<comment type="subcellular location">
    <subcellularLocation>
        <location evidence="8">Cytoplasm</location>
    </subcellularLocation>
</comment>
<evidence type="ECO:0000256" key="7">
    <source>
        <dbReference type="ARBA" id="ARBA00022842"/>
    </source>
</evidence>
<dbReference type="GO" id="GO:0000287">
    <property type="term" value="F:magnesium ion binding"/>
    <property type="evidence" value="ECO:0007669"/>
    <property type="project" value="TreeGrafter"/>
</dbReference>
<feature type="binding site" evidence="8 10">
    <location>
        <position position="92"/>
    </location>
    <ligand>
        <name>3-methyl-2-oxobutanoate</name>
        <dbReference type="ChEBI" id="CHEBI:11851"/>
    </ligand>
</feature>
<comment type="pathway">
    <text evidence="8">Cofactor biosynthesis; (R)-pantothenate biosynthesis; (R)-pantoate from 3-methyl-2-oxobutanoate: step 1/2.</text>
</comment>
<evidence type="ECO:0000256" key="5">
    <source>
        <dbReference type="ARBA" id="ARBA00022679"/>
    </source>
</evidence>
<comment type="catalytic activity">
    <reaction evidence="8">
        <text>(6R)-5,10-methylene-5,6,7,8-tetrahydrofolate + 3-methyl-2-oxobutanoate + H2O = 2-dehydropantoate + (6S)-5,6,7,8-tetrahydrofolate</text>
        <dbReference type="Rhea" id="RHEA:11824"/>
        <dbReference type="ChEBI" id="CHEBI:11561"/>
        <dbReference type="ChEBI" id="CHEBI:11851"/>
        <dbReference type="ChEBI" id="CHEBI:15377"/>
        <dbReference type="ChEBI" id="CHEBI:15636"/>
        <dbReference type="ChEBI" id="CHEBI:57453"/>
        <dbReference type="EC" id="2.1.2.11"/>
    </reaction>
</comment>